<evidence type="ECO:0000313" key="3">
    <source>
        <dbReference type="Proteomes" id="UP001626536"/>
    </source>
</evidence>
<dbReference type="Proteomes" id="UP001626536">
    <property type="component" value="Plasmid pRX1"/>
</dbReference>
<gene>
    <name evidence="2" type="ORF">RZS28_18565</name>
</gene>
<dbReference type="EMBL" id="CP136863">
    <property type="protein sequence ID" value="WOJ91732.1"/>
    <property type="molecule type" value="Genomic_DNA"/>
</dbReference>
<reference evidence="2 3" key="1">
    <citation type="submission" date="2023-10" db="EMBL/GenBank/DDBJ databases">
        <title>Novel methanotroph of the genus Methylocapsa from a subarctic wetland.</title>
        <authorList>
            <person name="Belova S.E."/>
            <person name="Oshkin I.Y."/>
            <person name="Miroshnikov K."/>
            <person name="Dedysh S.N."/>
        </authorList>
    </citation>
    <scope>NUCLEOTIDE SEQUENCE [LARGE SCALE GENOMIC DNA]</scope>
    <source>
        <strain evidence="2 3">RX1</strain>
        <plasmid evidence="2 3">pRX1</plasmid>
    </source>
</reference>
<accession>A0ABZ0HWT9</accession>
<evidence type="ECO:0000313" key="2">
    <source>
        <dbReference type="EMBL" id="WOJ91732.1"/>
    </source>
</evidence>
<sequence length="126" mass="13106">MAAAQRLKSGDLRAAAQSFPFGHLKPSASGAPAWLARPKALSRETARVFPRFGRFVALANAGFEGAGAEASHNRPARPEYGPQRGYRSGLSIAGRGTASTGLAQSLALASARALGKPGKETQYGRI</sequence>
<feature type="region of interest" description="Disordered" evidence="1">
    <location>
        <begin position="66"/>
        <end position="92"/>
    </location>
</feature>
<protein>
    <submittedName>
        <fullName evidence="2">Uncharacterized protein</fullName>
    </submittedName>
</protein>
<organism evidence="2 3">
    <name type="scientific">Methylocapsa polymorpha</name>
    <dbReference type="NCBI Taxonomy" id="3080828"/>
    <lineage>
        <taxon>Bacteria</taxon>
        <taxon>Pseudomonadati</taxon>
        <taxon>Pseudomonadota</taxon>
        <taxon>Alphaproteobacteria</taxon>
        <taxon>Hyphomicrobiales</taxon>
        <taxon>Beijerinckiaceae</taxon>
        <taxon>Methylocapsa</taxon>
    </lineage>
</organism>
<proteinExistence type="predicted"/>
<keyword evidence="3" id="KW-1185">Reference proteome</keyword>
<evidence type="ECO:0000256" key="1">
    <source>
        <dbReference type="SAM" id="MobiDB-lite"/>
    </source>
</evidence>
<name>A0ABZ0HWT9_9HYPH</name>
<geneLocation type="plasmid" evidence="2 3">
    <name>pRX1</name>
</geneLocation>
<keyword evidence="2" id="KW-0614">Plasmid</keyword>
<dbReference type="RefSeq" id="WP_407341201.1">
    <property type="nucleotide sequence ID" value="NZ_CP136863.1"/>
</dbReference>